<dbReference type="Proteomes" id="UP000256845">
    <property type="component" value="Unassembled WGS sequence"/>
</dbReference>
<keyword evidence="4" id="KW-1133">Transmembrane helix</keyword>
<dbReference type="PANTHER" id="PTHR43065:SF42">
    <property type="entry name" value="TWO-COMPONENT SENSOR PPRA"/>
    <property type="match status" value="1"/>
</dbReference>
<proteinExistence type="predicted"/>
<feature type="transmembrane region" description="Helical" evidence="4">
    <location>
        <begin position="310"/>
        <end position="331"/>
    </location>
</feature>
<dbReference type="InterPro" id="IPR004358">
    <property type="entry name" value="Sig_transdc_His_kin-like_C"/>
</dbReference>
<dbReference type="EMBL" id="QRDW01000002">
    <property type="protein sequence ID" value="RED52344.1"/>
    <property type="molecule type" value="Genomic_DNA"/>
</dbReference>
<dbReference type="SMART" id="SM00387">
    <property type="entry name" value="HATPase_c"/>
    <property type="match status" value="1"/>
</dbReference>
<dbReference type="Gene3D" id="1.10.287.130">
    <property type="match status" value="1"/>
</dbReference>
<protein>
    <recommendedName>
        <fullName evidence="2">histidine kinase</fullName>
        <ecNumber evidence="2">2.7.13.3</ecNumber>
    </recommendedName>
</protein>
<dbReference type="InterPro" id="IPR003594">
    <property type="entry name" value="HATPase_dom"/>
</dbReference>
<feature type="coiled-coil region" evidence="3">
    <location>
        <begin position="379"/>
        <end position="413"/>
    </location>
</feature>
<dbReference type="Pfam" id="PF02518">
    <property type="entry name" value="HATPase_c"/>
    <property type="match status" value="1"/>
</dbReference>
<keyword evidence="6" id="KW-0418">Kinase</keyword>
<dbReference type="AlphaFoldDB" id="A0A3D9HS75"/>
<dbReference type="PANTHER" id="PTHR43065">
    <property type="entry name" value="SENSOR HISTIDINE KINASE"/>
    <property type="match status" value="1"/>
</dbReference>
<accession>A0A3D9HS75</accession>
<evidence type="ECO:0000259" key="5">
    <source>
        <dbReference type="PROSITE" id="PS50109"/>
    </source>
</evidence>
<dbReference type="SUPFAM" id="SSF47384">
    <property type="entry name" value="Homodimeric domain of signal transducing histidine kinase"/>
    <property type="match status" value="1"/>
</dbReference>
<dbReference type="GO" id="GO:0000155">
    <property type="term" value="F:phosphorelay sensor kinase activity"/>
    <property type="evidence" value="ECO:0007669"/>
    <property type="project" value="InterPro"/>
</dbReference>
<comment type="caution">
    <text evidence="6">The sequence shown here is derived from an EMBL/GenBank/DDBJ whole genome shotgun (WGS) entry which is preliminary data.</text>
</comment>
<dbReference type="PRINTS" id="PR00344">
    <property type="entry name" value="BCTRLSENSOR"/>
</dbReference>
<organism evidence="6 7">
    <name type="scientific">Aestuariispira insulae</name>
    <dbReference type="NCBI Taxonomy" id="1461337"/>
    <lineage>
        <taxon>Bacteria</taxon>
        <taxon>Pseudomonadati</taxon>
        <taxon>Pseudomonadota</taxon>
        <taxon>Alphaproteobacteria</taxon>
        <taxon>Rhodospirillales</taxon>
        <taxon>Kiloniellaceae</taxon>
        <taxon>Aestuariispira</taxon>
    </lineage>
</organism>
<dbReference type="PROSITE" id="PS50109">
    <property type="entry name" value="HIS_KIN"/>
    <property type="match status" value="1"/>
</dbReference>
<dbReference type="Gene3D" id="3.30.565.10">
    <property type="entry name" value="Histidine kinase-like ATPase, C-terminal domain"/>
    <property type="match status" value="1"/>
</dbReference>
<name>A0A3D9HS75_9PROT</name>
<dbReference type="RefSeq" id="WP_115935885.1">
    <property type="nucleotide sequence ID" value="NZ_QRDW01000002.1"/>
</dbReference>
<reference evidence="6 7" key="1">
    <citation type="submission" date="2018-07" db="EMBL/GenBank/DDBJ databases">
        <title>Genomic Encyclopedia of Type Strains, Phase III (KMG-III): the genomes of soil and plant-associated and newly described type strains.</title>
        <authorList>
            <person name="Whitman W."/>
        </authorList>
    </citation>
    <scope>NUCLEOTIDE SEQUENCE [LARGE SCALE GENOMIC DNA]</scope>
    <source>
        <strain evidence="6 7">CECT 8488</strain>
    </source>
</reference>
<dbReference type="InterPro" id="IPR036890">
    <property type="entry name" value="HATPase_C_sf"/>
</dbReference>
<feature type="coiled-coil region" evidence="3">
    <location>
        <begin position="208"/>
        <end position="235"/>
    </location>
</feature>
<keyword evidence="4" id="KW-0812">Transmembrane</keyword>
<dbReference type="InterPro" id="IPR036097">
    <property type="entry name" value="HisK_dim/P_sf"/>
</dbReference>
<keyword evidence="3" id="KW-0175">Coiled coil</keyword>
<keyword evidence="6" id="KW-0808">Transferase</keyword>
<dbReference type="OrthoDB" id="7325042at2"/>
<gene>
    <name evidence="6" type="ORF">DFP90_102364</name>
</gene>
<dbReference type="InterPro" id="IPR005467">
    <property type="entry name" value="His_kinase_dom"/>
</dbReference>
<comment type="catalytic activity">
    <reaction evidence="1">
        <text>ATP + protein L-histidine = ADP + protein N-phospho-L-histidine.</text>
        <dbReference type="EC" id="2.7.13.3"/>
    </reaction>
</comment>
<evidence type="ECO:0000256" key="3">
    <source>
        <dbReference type="SAM" id="Coils"/>
    </source>
</evidence>
<dbReference type="EC" id="2.7.13.3" evidence="2"/>
<dbReference type="SUPFAM" id="SSF55874">
    <property type="entry name" value="ATPase domain of HSP90 chaperone/DNA topoisomerase II/histidine kinase"/>
    <property type="match status" value="1"/>
</dbReference>
<evidence type="ECO:0000313" key="7">
    <source>
        <dbReference type="Proteomes" id="UP000256845"/>
    </source>
</evidence>
<keyword evidence="7" id="KW-1185">Reference proteome</keyword>
<keyword evidence="4" id="KW-0472">Membrane</keyword>
<evidence type="ECO:0000256" key="4">
    <source>
        <dbReference type="SAM" id="Phobius"/>
    </source>
</evidence>
<evidence type="ECO:0000256" key="1">
    <source>
        <dbReference type="ARBA" id="ARBA00000085"/>
    </source>
</evidence>
<evidence type="ECO:0000256" key="2">
    <source>
        <dbReference type="ARBA" id="ARBA00012438"/>
    </source>
</evidence>
<evidence type="ECO:0000313" key="6">
    <source>
        <dbReference type="EMBL" id="RED52344.1"/>
    </source>
</evidence>
<sequence>MLRTIRAKLTAVVAIVALLMAALGLISAISFFNFSRSVEQVTQAALLKAEAGHGLVRIADSLTALSPQLLSGNGLQRLEALQQQFEGQLNQLDQIAARTFPNNETARLDGVIRQATLLRDQSVDILKSREKIEKHLIDQQETLTTIDIQLRSILDSLEALRPEHGHAGEWTESLAARISSLHFLHTRLHSQLVRAARRNTDGKLPGGHTQINQQLRDLQRELKELSEEDIQEEHSIVLSRLRSVTNGLAAIPEFQQQITAEKERLKWRSQDFHNGVQRLSNGLVSLSATIVERSKQQIQDIEPMRVRGNLAILMSTAIAVLLVMILAAFLVSQGVAARVERLRELVLSRPQTDNMPLSIGGQDELSEICTALEKTFEEAAKSNQKLAGMNKAVQKAQERADQALSELRTTQRSLIQSEKMVSITSLVSNVAHEINTPLGAAVGVATHLSRKLERFGTKLDGGSIKKQDVKALFDFVSEGATLLQENIERTIELAKQFKQVSRQQDLDEQRLVHFGEFLKECVQEQTDLLKDREIEVAIHCPDDIEIAIHPGALGQVLTTLLGHSISHGFTEGQKGLITIMASPSSSGGLAIIYEDNGKGMSEQEKDRIFDPYFQSQQSEGGLGMLLIYSIITVRLQGTINVTSLPGEGVKFEIHLPQLAHV</sequence>
<feature type="domain" description="Histidine kinase" evidence="5">
    <location>
        <begin position="429"/>
        <end position="659"/>
    </location>
</feature>